<comment type="caution">
    <text evidence="1">The sequence shown here is derived from an EMBL/GenBank/DDBJ whole genome shotgun (WGS) entry which is preliminary data.</text>
</comment>
<reference evidence="1 2" key="1">
    <citation type="journal article" date="2015" name="Nature">
        <title>rRNA introns, odd ribosomes, and small enigmatic genomes across a large radiation of phyla.</title>
        <authorList>
            <person name="Brown C.T."/>
            <person name="Hug L.A."/>
            <person name="Thomas B.C."/>
            <person name="Sharon I."/>
            <person name="Castelle C.J."/>
            <person name="Singh A."/>
            <person name="Wilkins M.J."/>
            <person name="Williams K.H."/>
            <person name="Banfield J.F."/>
        </authorList>
    </citation>
    <scope>NUCLEOTIDE SEQUENCE [LARGE SCALE GENOMIC DNA]</scope>
</reference>
<organism evidence="1 2">
    <name type="scientific">Candidatus Magasanikbacteria bacterium GW2011_GWC2_37_14</name>
    <dbReference type="NCBI Taxonomy" id="1619046"/>
    <lineage>
        <taxon>Bacteria</taxon>
        <taxon>Candidatus Magasanikiibacteriota</taxon>
    </lineage>
</organism>
<protein>
    <submittedName>
        <fullName evidence="1">Uncharacterized protein</fullName>
    </submittedName>
</protein>
<dbReference type="EMBL" id="LBSX01000001">
    <property type="protein sequence ID" value="KKQ28198.1"/>
    <property type="molecule type" value="Genomic_DNA"/>
</dbReference>
<dbReference type="Proteomes" id="UP000034849">
    <property type="component" value="Unassembled WGS sequence"/>
</dbReference>
<proteinExistence type="predicted"/>
<dbReference type="AlphaFoldDB" id="A0A0G0GAS3"/>
<evidence type="ECO:0000313" key="2">
    <source>
        <dbReference type="Proteomes" id="UP000034849"/>
    </source>
</evidence>
<gene>
    <name evidence="1" type="ORF">US42_C0001G0049</name>
</gene>
<accession>A0A0G0GAS3</accession>
<sequence>MAVFVTHFCLGAPGSGRRCERWALLNSERRRRIQEGAEGSTMNFSFTSGDPRTLQKIGQLHSNLCKWHFRRKGPNVDTKGESIDQDTRGTLAIWFGVLEVHSVLHHSLHVLVVEHKSHNIMPEKNKKVKDKKMTLPYNRAILNY</sequence>
<name>A0A0G0GAS3_9BACT</name>
<evidence type="ECO:0000313" key="1">
    <source>
        <dbReference type="EMBL" id="KKQ28198.1"/>
    </source>
</evidence>